<keyword evidence="3" id="KW-1185">Reference proteome</keyword>
<feature type="region of interest" description="Disordered" evidence="1">
    <location>
        <begin position="1"/>
        <end position="27"/>
    </location>
</feature>
<accession>A0A8J5WC06</accession>
<evidence type="ECO:0000313" key="3">
    <source>
        <dbReference type="Proteomes" id="UP000729402"/>
    </source>
</evidence>
<organism evidence="2 3">
    <name type="scientific">Zizania palustris</name>
    <name type="common">Northern wild rice</name>
    <dbReference type="NCBI Taxonomy" id="103762"/>
    <lineage>
        <taxon>Eukaryota</taxon>
        <taxon>Viridiplantae</taxon>
        <taxon>Streptophyta</taxon>
        <taxon>Embryophyta</taxon>
        <taxon>Tracheophyta</taxon>
        <taxon>Spermatophyta</taxon>
        <taxon>Magnoliopsida</taxon>
        <taxon>Liliopsida</taxon>
        <taxon>Poales</taxon>
        <taxon>Poaceae</taxon>
        <taxon>BOP clade</taxon>
        <taxon>Oryzoideae</taxon>
        <taxon>Oryzeae</taxon>
        <taxon>Zizaniinae</taxon>
        <taxon>Zizania</taxon>
    </lineage>
</organism>
<gene>
    <name evidence="2" type="ORF">GUJ93_ZPchr0010g7807</name>
</gene>
<sequence length="137" mass="14219">MAALNPQEAWRNEARSHRPTSLTLPDMNPVDMTASAVSTTNVVIFVETTDQQRAGANGSSNGPVIGAEGVVASNAEAPSLADAAVSKPMSLVDTTDPSRTIDTTVATDVDPTPIELEVAYPLSVESDLVAIGVDKMP</sequence>
<dbReference type="Proteomes" id="UP000729402">
    <property type="component" value="Unassembled WGS sequence"/>
</dbReference>
<reference evidence="2" key="2">
    <citation type="submission" date="2021-02" db="EMBL/GenBank/DDBJ databases">
        <authorList>
            <person name="Kimball J.A."/>
            <person name="Haas M.W."/>
            <person name="Macchietto M."/>
            <person name="Kono T."/>
            <person name="Duquette J."/>
            <person name="Shao M."/>
        </authorList>
    </citation>
    <scope>NUCLEOTIDE SEQUENCE</scope>
    <source>
        <tissue evidence="2">Fresh leaf tissue</tissue>
    </source>
</reference>
<evidence type="ECO:0000313" key="2">
    <source>
        <dbReference type="EMBL" id="KAG8087960.1"/>
    </source>
</evidence>
<reference evidence="2" key="1">
    <citation type="journal article" date="2021" name="bioRxiv">
        <title>Whole Genome Assembly and Annotation of Northern Wild Rice, Zizania palustris L., Supports a Whole Genome Duplication in the Zizania Genus.</title>
        <authorList>
            <person name="Haas M."/>
            <person name="Kono T."/>
            <person name="Macchietto M."/>
            <person name="Millas R."/>
            <person name="McGilp L."/>
            <person name="Shao M."/>
            <person name="Duquette J."/>
            <person name="Hirsch C.N."/>
            <person name="Kimball J."/>
        </authorList>
    </citation>
    <scope>NUCLEOTIDE SEQUENCE</scope>
    <source>
        <tissue evidence="2">Fresh leaf tissue</tissue>
    </source>
</reference>
<dbReference type="AlphaFoldDB" id="A0A8J5WC06"/>
<comment type="caution">
    <text evidence="2">The sequence shown here is derived from an EMBL/GenBank/DDBJ whole genome shotgun (WGS) entry which is preliminary data.</text>
</comment>
<dbReference type="EMBL" id="JAAALK010000082">
    <property type="protein sequence ID" value="KAG8087960.1"/>
    <property type="molecule type" value="Genomic_DNA"/>
</dbReference>
<evidence type="ECO:0000256" key="1">
    <source>
        <dbReference type="SAM" id="MobiDB-lite"/>
    </source>
</evidence>
<name>A0A8J5WC06_ZIZPA</name>
<protein>
    <submittedName>
        <fullName evidence="2">Uncharacterized protein</fullName>
    </submittedName>
</protein>
<proteinExistence type="predicted"/>